<name>A0A814W5U4_ADIRI</name>
<evidence type="ECO:0000313" key="3">
    <source>
        <dbReference type="EMBL" id="CAF1623455.1"/>
    </source>
</evidence>
<dbReference type="Proteomes" id="UP000663852">
    <property type="component" value="Unassembled WGS sequence"/>
</dbReference>
<sequence length="89" mass="10018">MIAIPGQQIRSDLTGSNHPTWDPIGSETDLIKSYIGSDGSRVWDYSTWGDTFFQFSPPHILQSDNGREFVNELISSLQLDFPGNINFKL</sequence>
<comment type="caution">
    <text evidence="2">The sequence shown here is derived from an EMBL/GenBank/DDBJ whole genome shotgun (WGS) entry which is preliminary data.</text>
</comment>
<feature type="compositionally biased region" description="Polar residues" evidence="1">
    <location>
        <begin position="8"/>
        <end position="19"/>
    </location>
</feature>
<gene>
    <name evidence="2" type="ORF">EDS130_LOCUS25196</name>
    <name evidence="3" type="ORF">XAT740_LOCUS50573</name>
</gene>
<evidence type="ECO:0000313" key="5">
    <source>
        <dbReference type="Proteomes" id="UP000663852"/>
    </source>
</evidence>
<evidence type="ECO:0000256" key="1">
    <source>
        <dbReference type="SAM" id="MobiDB-lite"/>
    </source>
</evidence>
<dbReference type="OrthoDB" id="10267344at2759"/>
<dbReference type="Proteomes" id="UP000663828">
    <property type="component" value="Unassembled WGS sequence"/>
</dbReference>
<reference evidence="2" key="1">
    <citation type="submission" date="2021-02" db="EMBL/GenBank/DDBJ databases">
        <authorList>
            <person name="Nowell W R."/>
        </authorList>
    </citation>
    <scope>NUCLEOTIDE SEQUENCE</scope>
</reference>
<proteinExistence type="predicted"/>
<organism evidence="2 5">
    <name type="scientific">Adineta ricciae</name>
    <name type="common">Rotifer</name>
    <dbReference type="NCBI Taxonomy" id="249248"/>
    <lineage>
        <taxon>Eukaryota</taxon>
        <taxon>Metazoa</taxon>
        <taxon>Spiralia</taxon>
        <taxon>Gnathifera</taxon>
        <taxon>Rotifera</taxon>
        <taxon>Eurotatoria</taxon>
        <taxon>Bdelloidea</taxon>
        <taxon>Adinetida</taxon>
        <taxon>Adinetidae</taxon>
        <taxon>Adineta</taxon>
    </lineage>
</organism>
<accession>A0A814W5U4</accession>
<dbReference type="EMBL" id="CAJNOR010007794">
    <property type="protein sequence ID" value="CAF1623455.1"/>
    <property type="molecule type" value="Genomic_DNA"/>
</dbReference>
<dbReference type="AlphaFoldDB" id="A0A814W5U4"/>
<evidence type="ECO:0000313" key="2">
    <source>
        <dbReference type="EMBL" id="CAF1198009.1"/>
    </source>
</evidence>
<evidence type="ECO:0000313" key="4">
    <source>
        <dbReference type="Proteomes" id="UP000663828"/>
    </source>
</evidence>
<keyword evidence="4" id="KW-1185">Reference proteome</keyword>
<dbReference type="EMBL" id="CAJNOJ010000147">
    <property type="protein sequence ID" value="CAF1198009.1"/>
    <property type="molecule type" value="Genomic_DNA"/>
</dbReference>
<feature type="region of interest" description="Disordered" evidence="1">
    <location>
        <begin position="1"/>
        <end position="20"/>
    </location>
</feature>
<protein>
    <submittedName>
        <fullName evidence="2">Uncharacterized protein</fullName>
    </submittedName>
</protein>